<dbReference type="EMBL" id="OY288114">
    <property type="protein sequence ID" value="CAJ0888384.1"/>
    <property type="molecule type" value="Genomic_DNA"/>
</dbReference>
<gene>
    <name evidence="1" type="ORF">AMST5_03873</name>
</gene>
<protein>
    <submittedName>
        <fullName evidence="1">Uncharacterized protein</fullName>
    </submittedName>
</protein>
<sequence length="54" mass="5443">MSAIPSTGAQWRGLPTGACIAAARRSTGLPQVFETQGAIALIMNLGKGIGSSVE</sequence>
<reference evidence="1" key="1">
    <citation type="submission" date="2023-07" db="EMBL/GenBank/DDBJ databases">
        <authorList>
            <person name="Pelsma A.J. K."/>
        </authorList>
    </citation>
    <scope>NUCLEOTIDE SEQUENCE</scope>
</reference>
<evidence type="ECO:0000313" key="1">
    <source>
        <dbReference type="EMBL" id="CAJ0888384.1"/>
    </source>
</evidence>
<proteinExistence type="predicted"/>
<organism evidence="1">
    <name type="scientific">freshwater sediment metagenome</name>
    <dbReference type="NCBI Taxonomy" id="556182"/>
    <lineage>
        <taxon>unclassified sequences</taxon>
        <taxon>metagenomes</taxon>
        <taxon>ecological metagenomes</taxon>
    </lineage>
</organism>
<name>A0AA48M3W7_9ZZZZ</name>
<dbReference type="AlphaFoldDB" id="A0AA48M3W7"/>
<accession>A0AA48M3W7</accession>